<dbReference type="EMBL" id="AAXW01000039">
    <property type="protein sequence ID" value="EAZ89689.1"/>
    <property type="molecule type" value="Genomic_DNA"/>
</dbReference>
<evidence type="ECO:0000259" key="1">
    <source>
        <dbReference type="Pfam" id="PF12146"/>
    </source>
</evidence>
<name>A3IV35_9CHRO</name>
<dbReference type="RefSeq" id="WP_008277241.1">
    <property type="nucleotide sequence ID" value="NZ_AAXW01000039.1"/>
</dbReference>
<protein>
    <recommendedName>
        <fullName evidence="1">Serine aminopeptidase S33 domain-containing protein</fullName>
    </recommendedName>
</protein>
<dbReference type="Pfam" id="PF12146">
    <property type="entry name" value="Hydrolase_4"/>
    <property type="match status" value="1"/>
</dbReference>
<evidence type="ECO:0000313" key="3">
    <source>
        <dbReference type="Proteomes" id="UP000003781"/>
    </source>
</evidence>
<proteinExistence type="predicted"/>
<dbReference type="SUPFAM" id="SSF53474">
    <property type="entry name" value="alpha/beta-Hydrolases"/>
    <property type="match status" value="1"/>
</dbReference>
<reference evidence="2 3" key="1">
    <citation type="submission" date="2007-03" db="EMBL/GenBank/DDBJ databases">
        <authorList>
            <person name="Stal L."/>
            <person name="Ferriera S."/>
            <person name="Johnson J."/>
            <person name="Kravitz S."/>
            <person name="Beeson K."/>
            <person name="Sutton G."/>
            <person name="Rogers Y.-H."/>
            <person name="Friedman R."/>
            <person name="Frazier M."/>
            <person name="Venter J.C."/>
        </authorList>
    </citation>
    <scope>NUCLEOTIDE SEQUENCE [LARGE SCALE GENOMIC DNA]</scope>
    <source>
        <strain evidence="2 3">CCY0110</strain>
    </source>
</reference>
<sequence length="265" mass="29870">MRLLSPFSSQSITPLFIYFPGMDGSGKLFHRQGEKLKDFFSIRCLSIPSNDQSDWPTLVKKTVTLIRKELEDHPHSSAYLCGESFGGCLAIQVALTAPELVEKVILVNPASSFNKRSFFKVGIELNRWIPNFVYKGSALILLSFLGALNRITNKDSRALFNAMQTLPQEVVSWRLSLLRDFEINKKQLMLFEKPTLVLASQADKLLPSVDEGKELVNSFPNSCLAILPDSGHACLLETDVNLLEILQKHNFIYEENQTKNNLHAK</sequence>
<dbReference type="AlphaFoldDB" id="A3IV35"/>
<dbReference type="InterPro" id="IPR029058">
    <property type="entry name" value="AB_hydrolase_fold"/>
</dbReference>
<feature type="domain" description="Serine aminopeptidase S33" evidence="1">
    <location>
        <begin position="54"/>
        <end position="239"/>
    </location>
</feature>
<accession>A3IV35</accession>
<comment type="caution">
    <text evidence="2">The sequence shown here is derived from an EMBL/GenBank/DDBJ whole genome shotgun (WGS) entry which is preliminary data.</text>
</comment>
<dbReference type="InterPro" id="IPR000073">
    <property type="entry name" value="AB_hydrolase_1"/>
</dbReference>
<dbReference type="PRINTS" id="PR00111">
    <property type="entry name" value="ABHYDROLASE"/>
</dbReference>
<dbReference type="PANTHER" id="PTHR22753">
    <property type="entry name" value="TRANSMEMBRANE PROTEIN 68"/>
    <property type="match status" value="1"/>
</dbReference>
<dbReference type="InterPro" id="IPR022742">
    <property type="entry name" value="Hydrolase_4"/>
</dbReference>
<dbReference type="eggNOG" id="COG2267">
    <property type="taxonomic scope" value="Bacteria"/>
</dbReference>
<evidence type="ECO:0000313" key="2">
    <source>
        <dbReference type="EMBL" id="EAZ89689.1"/>
    </source>
</evidence>
<organism evidence="2 3">
    <name type="scientific">Crocosphaera chwakensis CCY0110</name>
    <dbReference type="NCBI Taxonomy" id="391612"/>
    <lineage>
        <taxon>Bacteria</taxon>
        <taxon>Bacillati</taxon>
        <taxon>Cyanobacteriota</taxon>
        <taxon>Cyanophyceae</taxon>
        <taxon>Oscillatoriophycideae</taxon>
        <taxon>Chroococcales</taxon>
        <taxon>Aphanothecaceae</taxon>
        <taxon>Crocosphaera</taxon>
        <taxon>Crocosphaera chwakensis</taxon>
    </lineage>
</organism>
<dbReference type="Proteomes" id="UP000003781">
    <property type="component" value="Unassembled WGS sequence"/>
</dbReference>
<dbReference type="PANTHER" id="PTHR22753:SF48">
    <property type="entry name" value="PHOSPHOLIPID_GLYCEROL ACYLTRANSFERASE DOMAIN-CONTAINING PROTEIN"/>
    <property type="match status" value="1"/>
</dbReference>
<keyword evidence="3" id="KW-1185">Reference proteome</keyword>
<dbReference type="Gene3D" id="3.40.50.1820">
    <property type="entry name" value="alpha/beta hydrolase"/>
    <property type="match status" value="1"/>
</dbReference>
<dbReference type="OrthoDB" id="571089at2"/>
<dbReference type="GO" id="GO:0016020">
    <property type="term" value="C:membrane"/>
    <property type="evidence" value="ECO:0007669"/>
    <property type="project" value="TreeGrafter"/>
</dbReference>
<gene>
    <name evidence="2" type="ORF">CY0110_11262</name>
</gene>